<evidence type="ECO:0000256" key="1">
    <source>
        <dbReference type="SAM" id="Phobius"/>
    </source>
</evidence>
<reference evidence="4 5" key="3">
    <citation type="submission" date="2017-10" db="EMBL/GenBank/DDBJ databases">
        <title>Extensive intraspecific genome diversity in a model arbuscular mycorrhizal fungus.</title>
        <authorList>
            <person name="Chen E.C.H."/>
            <person name="Morin E."/>
            <person name="Baudet D."/>
            <person name="Noel J."/>
            <person name="Ndikumana S."/>
            <person name="Charron P."/>
            <person name="St-Onge C."/>
            <person name="Giorgi J."/>
            <person name="Grigoriev I.V."/>
            <person name="Roux C."/>
            <person name="Martin F.M."/>
            <person name="Corradi N."/>
        </authorList>
    </citation>
    <scope>NUCLEOTIDE SEQUENCE [LARGE SCALE GENOMIC DNA]</scope>
    <source>
        <strain evidence="4 5">A1</strain>
    </source>
</reference>
<dbReference type="EMBL" id="LLXH01000825">
    <property type="protein sequence ID" value="PKC62693.1"/>
    <property type="molecule type" value="Genomic_DNA"/>
</dbReference>
<evidence type="ECO:0000313" key="7">
    <source>
        <dbReference type="Proteomes" id="UP000684084"/>
    </source>
</evidence>
<dbReference type="Proteomes" id="UP000684084">
    <property type="component" value="Unassembled WGS sequence"/>
</dbReference>
<dbReference type="EMBL" id="CAGKOT010000008">
    <property type="protein sequence ID" value="CAB5352862.1"/>
    <property type="molecule type" value="Genomic_DNA"/>
</dbReference>
<dbReference type="Proteomes" id="UP000232688">
    <property type="component" value="Unassembled WGS sequence"/>
</dbReference>
<comment type="caution">
    <text evidence="2">The sequence shown here is derived from an EMBL/GenBank/DDBJ whole genome shotgun (WGS) entry which is preliminary data.</text>
</comment>
<proteinExistence type="predicted"/>
<gene>
    <name evidence="2" type="ORF">CHRIB12_LOCUS5563</name>
    <name evidence="4" type="ORF">RhiirA1_464791</name>
    <name evidence="3" type="ORF">RhiirA5_428103</name>
</gene>
<dbReference type="VEuPathDB" id="FungiDB:RhiirFUN_025841"/>
<dbReference type="VEuPathDB" id="FungiDB:RhiirA1_464791"/>
<evidence type="ECO:0000313" key="4">
    <source>
        <dbReference type="EMBL" id="PKC62693.1"/>
    </source>
</evidence>
<evidence type="ECO:0000313" key="5">
    <source>
        <dbReference type="Proteomes" id="UP000232688"/>
    </source>
</evidence>
<evidence type="ECO:0000313" key="2">
    <source>
        <dbReference type="EMBL" id="CAB5352862.1"/>
    </source>
</evidence>
<evidence type="ECO:0000313" key="6">
    <source>
        <dbReference type="Proteomes" id="UP000232722"/>
    </source>
</evidence>
<sequence>MRTSIYHDNIDNVSEILAKFFNKYTHPRIIDWCLNKKLIIDNNANEVLRSKDRNFQRFVDAVTSQDVDPSIITLTSIQKYQEIFLNDSMILVTFMKFILGLTYLILDQPRNFKLEDVYPFIGITYFVYDKIDNSSLLNSNLKNKALILRDIRNLWSIFLFRKTNSHSNLNGEWDNLIHETVFPNPSKVDLSPAFNIIDGGTSRTSIPLSLYIQNSLIEALDYVDNSI</sequence>
<dbReference type="OrthoDB" id="2322276at2759"/>
<organism evidence="2 7">
    <name type="scientific">Rhizophagus irregularis</name>
    <dbReference type="NCBI Taxonomy" id="588596"/>
    <lineage>
        <taxon>Eukaryota</taxon>
        <taxon>Fungi</taxon>
        <taxon>Fungi incertae sedis</taxon>
        <taxon>Mucoromycota</taxon>
        <taxon>Glomeromycotina</taxon>
        <taxon>Glomeromycetes</taxon>
        <taxon>Glomerales</taxon>
        <taxon>Glomeraceae</taxon>
        <taxon>Rhizophagus</taxon>
    </lineage>
</organism>
<keyword evidence="1" id="KW-1133">Transmembrane helix</keyword>
<reference evidence="3 6" key="1">
    <citation type="submission" date="2016-04" db="EMBL/GenBank/DDBJ databases">
        <title>Genome analyses suggest a sexual origin of heterokaryosis in a supposedly ancient asexual fungus.</title>
        <authorList>
            <person name="Ropars J."/>
            <person name="Sedzielewska K."/>
            <person name="Noel J."/>
            <person name="Charron P."/>
            <person name="Farinelli L."/>
            <person name="Marton T."/>
            <person name="Kruger M."/>
            <person name="Pelin A."/>
            <person name="Brachmann A."/>
            <person name="Corradi N."/>
        </authorList>
    </citation>
    <scope>NUCLEOTIDE SEQUENCE [LARGE SCALE GENOMIC DNA]</scope>
    <source>
        <strain evidence="3 6">A5</strain>
    </source>
</reference>
<dbReference type="VEuPathDB" id="FungiDB:FUN_022194"/>
<keyword evidence="1" id="KW-0812">Transmembrane</keyword>
<reference evidence="2" key="5">
    <citation type="submission" date="2020-05" db="EMBL/GenBank/DDBJ databases">
        <authorList>
            <person name="Rincon C."/>
            <person name="Sanders R I."/>
            <person name="Robbins C."/>
            <person name="Chaturvedi A."/>
        </authorList>
    </citation>
    <scope>NUCLEOTIDE SEQUENCE</scope>
    <source>
        <strain evidence="2">CHB12</strain>
    </source>
</reference>
<accession>A0A2I1EVA6</accession>
<keyword evidence="1" id="KW-0472">Membrane</keyword>
<evidence type="ECO:0000313" key="3">
    <source>
        <dbReference type="EMBL" id="PKC00497.1"/>
    </source>
</evidence>
<feature type="transmembrane region" description="Helical" evidence="1">
    <location>
        <begin position="88"/>
        <end position="106"/>
    </location>
</feature>
<reference evidence="3 6" key="2">
    <citation type="submission" date="2017-09" db="EMBL/GenBank/DDBJ databases">
        <title>Extensive intraspecific genome diversity in a model arbuscular mycorrhizal fungus.</title>
        <authorList>
            <person name="Chen E.C."/>
            <person name="Morin E."/>
            <person name="Beaudet D."/>
            <person name="Noel J."/>
            <person name="Ndikumana S."/>
            <person name="Charron P."/>
            <person name="St-Onge C."/>
            <person name="Giorgi J."/>
            <person name="Grigoriev I.V."/>
            <person name="Roux C."/>
            <person name="Martin F.M."/>
            <person name="Corradi N."/>
        </authorList>
    </citation>
    <scope>NUCLEOTIDE SEQUENCE [LARGE SCALE GENOMIC DNA]</scope>
    <source>
        <strain evidence="3 6">A5</strain>
    </source>
</reference>
<reference evidence="4 5" key="4">
    <citation type="submission" date="2017-10" db="EMBL/GenBank/DDBJ databases">
        <title>Genome analyses suggest a sexual origin of heterokaryosis in a supposedly ancient asexual fungus.</title>
        <authorList>
            <person name="Corradi N."/>
            <person name="Sedzielewska K."/>
            <person name="Noel J."/>
            <person name="Charron P."/>
            <person name="Farinelli L."/>
            <person name="Marton T."/>
            <person name="Kruger M."/>
            <person name="Pelin A."/>
            <person name="Brachmann A."/>
            <person name="Corradi N."/>
        </authorList>
    </citation>
    <scope>NUCLEOTIDE SEQUENCE [LARGE SCALE GENOMIC DNA]</scope>
    <source>
        <strain evidence="4 5">A1</strain>
    </source>
</reference>
<name>A0A2I1EVA6_9GLOM</name>
<dbReference type="Proteomes" id="UP000232722">
    <property type="component" value="Unassembled WGS sequence"/>
</dbReference>
<dbReference type="AlphaFoldDB" id="A0A2I1EVA6"/>
<dbReference type="EMBL" id="LLXJ01001852">
    <property type="protein sequence ID" value="PKC00497.1"/>
    <property type="molecule type" value="Genomic_DNA"/>
</dbReference>
<protein>
    <submittedName>
        <fullName evidence="2">Uncharacterized protein</fullName>
    </submittedName>
</protein>